<gene>
    <name evidence="2" type="ORF">mMyoMyo1_011505</name>
</gene>
<proteinExistence type="predicted"/>
<comment type="caution">
    <text evidence="2">The sequence shown here is derived from an EMBL/GenBank/DDBJ whole genome shotgun (WGS) entry which is preliminary data.</text>
</comment>
<keyword evidence="3" id="KW-1185">Reference proteome</keyword>
<dbReference type="AlphaFoldDB" id="A0A7J7Y0C8"/>
<accession>A0A7J7Y0C8</accession>
<dbReference type="Proteomes" id="UP000527355">
    <property type="component" value="Unassembled WGS sequence"/>
</dbReference>
<feature type="region of interest" description="Disordered" evidence="1">
    <location>
        <begin position="1"/>
        <end position="37"/>
    </location>
</feature>
<dbReference type="EMBL" id="JABWUV010000005">
    <property type="protein sequence ID" value="KAF6355339.1"/>
    <property type="molecule type" value="Genomic_DNA"/>
</dbReference>
<protein>
    <submittedName>
        <fullName evidence="2">Uncharacterized protein</fullName>
    </submittedName>
</protein>
<sequence length="121" mass="13117">MMGCRHSPPQTGASLRNPLPLLRPPPRSLSHHTSLTPPKPLFHLAGPPLPWHRDCWQRVKVQAYKGSECLLKASQGPTMTSSTALAIPDPLCVQDHQPPRAGTAEGIRPTEDGGRGNILLL</sequence>
<organism evidence="2 3">
    <name type="scientific">Myotis myotis</name>
    <name type="common">Greater mouse-eared bat</name>
    <name type="synonym">Vespertilio myotis</name>
    <dbReference type="NCBI Taxonomy" id="51298"/>
    <lineage>
        <taxon>Eukaryota</taxon>
        <taxon>Metazoa</taxon>
        <taxon>Chordata</taxon>
        <taxon>Craniata</taxon>
        <taxon>Vertebrata</taxon>
        <taxon>Euteleostomi</taxon>
        <taxon>Mammalia</taxon>
        <taxon>Eutheria</taxon>
        <taxon>Laurasiatheria</taxon>
        <taxon>Chiroptera</taxon>
        <taxon>Yangochiroptera</taxon>
        <taxon>Vespertilionidae</taxon>
        <taxon>Myotis</taxon>
    </lineage>
</organism>
<feature type="region of interest" description="Disordered" evidence="1">
    <location>
        <begin position="91"/>
        <end position="121"/>
    </location>
</feature>
<evidence type="ECO:0000313" key="2">
    <source>
        <dbReference type="EMBL" id="KAF6355339.1"/>
    </source>
</evidence>
<name>A0A7J7Y0C8_MYOMY</name>
<evidence type="ECO:0000256" key="1">
    <source>
        <dbReference type="SAM" id="MobiDB-lite"/>
    </source>
</evidence>
<reference evidence="2 3" key="1">
    <citation type="journal article" date="2020" name="Nature">
        <title>Six reference-quality genomes reveal evolution of bat adaptations.</title>
        <authorList>
            <person name="Jebb D."/>
            <person name="Huang Z."/>
            <person name="Pippel M."/>
            <person name="Hughes G.M."/>
            <person name="Lavrichenko K."/>
            <person name="Devanna P."/>
            <person name="Winkler S."/>
            <person name="Jermiin L.S."/>
            <person name="Skirmuntt E.C."/>
            <person name="Katzourakis A."/>
            <person name="Burkitt-Gray L."/>
            <person name="Ray D.A."/>
            <person name="Sullivan K.A.M."/>
            <person name="Roscito J.G."/>
            <person name="Kirilenko B.M."/>
            <person name="Davalos L.M."/>
            <person name="Corthals A.P."/>
            <person name="Power M.L."/>
            <person name="Jones G."/>
            <person name="Ransome R.D."/>
            <person name="Dechmann D.K.N."/>
            <person name="Locatelli A.G."/>
            <person name="Puechmaille S.J."/>
            <person name="Fedrigo O."/>
            <person name="Jarvis E.D."/>
            <person name="Hiller M."/>
            <person name="Vernes S.C."/>
            <person name="Myers E.W."/>
            <person name="Teeling E.C."/>
        </authorList>
    </citation>
    <scope>NUCLEOTIDE SEQUENCE [LARGE SCALE GENOMIC DNA]</scope>
    <source>
        <strain evidence="2">MMyoMyo1</strain>
        <tissue evidence="2">Flight muscle</tissue>
    </source>
</reference>
<evidence type="ECO:0000313" key="3">
    <source>
        <dbReference type="Proteomes" id="UP000527355"/>
    </source>
</evidence>